<accession>A0A0M0EKC5</accession>
<dbReference type="AlphaFoldDB" id="A0A0M0EKC5"/>
<dbReference type="PATRIC" id="fig|33995.3.peg.1386"/>
<dbReference type="STRING" id="33995.KOEU_12370"/>
<sequence>MDGILCPSGQTWIQAMTLRKLGCLPARVQARQPLLSGMRNFMARKAPPRLARERIDPAPRMLGNDVLGDCTAAGIGNHIRATAALAGYQIAVDTDDAVRFYACSTGYVPGNPQTDQGGVEVDVLATALRAGYVLADQTLFPLWGSVDAGDLNGIRNITAGLSAAYLGVRLAQADMWEDVAGSLAPVWDTGTPASHGDPTPGSAGGHCLLLWDYDGTADTDLVTLLTWGALQKATWRWLRSRLMEAHGLAWRQLLPNGMLAPTGQDWDALVASNEAYLAGVSSTTAR</sequence>
<protein>
    <submittedName>
        <fullName evidence="1">Uncharacterized protein</fullName>
    </submittedName>
</protein>
<evidence type="ECO:0000313" key="2">
    <source>
        <dbReference type="Proteomes" id="UP000037566"/>
    </source>
</evidence>
<gene>
    <name evidence="1" type="ORF">KOEU_12370</name>
</gene>
<organism evidence="1 2">
    <name type="scientific">Komagataeibacter europaeus</name>
    <name type="common">Gluconacetobacter europaeus</name>
    <dbReference type="NCBI Taxonomy" id="33995"/>
    <lineage>
        <taxon>Bacteria</taxon>
        <taxon>Pseudomonadati</taxon>
        <taxon>Pseudomonadota</taxon>
        <taxon>Alphaproteobacteria</taxon>
        <taxon>Acetobacterales</taxon>
        <taxon>Acetobacteraceae</taxon>
        <taxon>Komagataeibacter</taxon>
    </lineage>
</organism>
<keyword evidence="2" id="KW-1185">Reference proteome</keyword>
<dbReference type="Proteomes" id="UP000037566">
    <property type="component" value="Unassembled WGS sequence"/>
</dbReference>
<name>A0A0M0EKC5_KOMEU</name>
<proteinExistence type="predicted"/>
<dbReference type="EMBL" id="LHUQ01000004">
    <property type="protein sequence ID" value="KON65396.1"/>
    <property type="molecule type" value="Genomic_DNA"/>
</dbReference>
<comment type="caution">
    <text evidence="1">The sequence shown here is derived from an EMBL/GenBank/DDBJ whole genome shotgun (WGS) entry which is preliminary data.</text>
</comment>
<evidence type="ECO:0000313" key="1">
    <source>
        <dbReference type="EMBL" id="KON65396.1"/>
    </source>
</evidence>
<reference evidence="1" key="1">
    <citation type="submission" date="2015-08" db="EMBL/GenBank/DDBJ databases">
        <title>Draft genome sequence of Komagataeibacter europaeus CECT 8546 a cellulose producer strain from vinegar produced by the traditional method.</title>
        <authorList>
            <person name="Poehlein A."/>
            <person name="Valera M.J."/>
            <person name="Haack F.S."/>
            <person name="Mas A."/>
            <person name="Daniel R."/>
            <person name="Streit W.R."/>
            <person name="Mateo E."/>
        </authorList>
    </citation>
    <scope>NUCLEOTIDE SEQUENCE [LARGE SCALE GENOMIC DNA]</scope>
    <source>
        <strain evidence="1">CECT 8546</strain>
    </source>
</reference>